<evidence type="ECO:0000259" key="7">
    <source>
        <dbReference type="Pfam" id="PF01029"/>
    </source>
</evidence>
<gene>
    <name evidence="6" type="primary">nusB</name>
    <name evidence="8" type="ORF">A2215_04110</name>
</gene>
<evidence type="ECO:0000313" key="8">
    <source>
        <dbReference type="EMBL" id="OGD65953.1"/>
    </source>
</evidence>
<dbReference type="STRING" id="1797472.A2215_04110"/>
<dbReference type="InterPro" id="IPR035926">
    <property type="entry name" value="NusB-like_sf"/>
</dbReference>
<comment type="caution">
    <text evidence="8">The sequence shown here is derived from an EMBL/GenBank/DDBJ whole genome shotgun (WGS) entry which is preliminary data.</text>
</comment>
<keyword evidence="3 6" id="KW-0694">RNA-binding</keyword>
<protein>
    <recommendedName>
        <fullName evidence="6">Transcription antitermination protein NusB</fullName>
    </recommendedName>
    <alternativeName>
        <fullName evidence="6">Antitermination factor NusB</fullName>
    </alternativeName>
</protein>
<evidence type="ECO:0000256" key="3">
    <source>
        <dbReference type="ARBA" id="ARBA00022884"/>
    </source>
</evidence>
<keyword evidence="4 6" id="KW-0805">Transcription regulation</keyword>
<evidence type="ECO:0000256" key="2">
    <source>
        <dbReference type="ARBA" id="ARBA00022814"/>
    </source>
</evidence>
<dbReference type="GO" id="GO:0031564">
    <property type="term" value="P:transcription antitermination"/>
    <property type="evidence" value="ECO:0007669"/>
    <property type="project" value="UniProtKB-KW"/>
</dbReference>
<dbReference type="Proteomes" id="UP000178583">
    <property type="component" value="Unassembled WGS sequence"/>
</dbReference>
<dbReference type="GO" id="GO:0005829">
    <property type="term" value="C:cytosol"/>
    <property type="evidence" value="ECO:0007669"/>
    <property type="project" value="TreeGrafter"/>
</dbReference>
<comment type="similarity">
    <text evidence="1 6">Belongs to the NusB family.</text>
</comment>
<dbReference type="HAMAP" id="MF_00073">
    <property type="entry name" value="NusB"/>
    <property type="match status" value="1"/>
</dbReference>
<evidence type="ECO:0000256" key="6">
    <source>
        <dbReference type="HAMAP-Rule" id="MF_00073"/>
    </source>
</evidence>
<organism evidence="8 9">
    <name type="scientific">Candidatus Berkelbacteria bacterium RIFOXYA2_FULL_43_10</name>
    <dbReference type="NCBI Taxonomy" id="1797472"/>
    <lineage>
        <taxon>Bacteria</taxon>
        <taxon>Candidatus Berkelbacteria</taxon>
    </lineage>
</organism>
<dbReference type="NCBIfam" id="TIGR01951">
    <property type="entry name" value="nusB"/>
    <property type="match status" value="1"/>
</dbReference>
<dbReference type="PANTHER" id="PTHR11078:SF3">
    <property type="entry name" value="ANTITERMINATION NUSB DOMAIN-CONTAINING PROTEIN"/>
    <property type="match status" value="1"/>
</dbReference>
<comment type="function">
    <text evidence="6">Involved in transcription antitermination. Required for transcription of ribosomal RNA (rRNA) genes. Binds specifically to the boxA antiterminator sequence of the ribosomal RNA (rrn) operons.</text>
</comment>
<name>A0A1F5EEZ5_9BACT</name>
<evidence type="ECO:0000256" key="4">
    <source>
        <dbReference type="ARBA" id="ARBA00023015"/>
    </source>
</evidence>
<dbReference type="GO" id="GO:0006353">
    <property type="term" value="P:DNA-templated transcription termination"/>
    <property type="evidence" value="ECO:0007669"/>
    <property type="project" value="UniProtKB-UniRule"/>
</dbReference>
<accession>A0A1F5EEZ5</accession>
<feature type="domain" description="NusB/RsmB/TIM44" evidence="7">
    <location>
        <begin position="6"/>
        <end position="129"/>
    </location>
</feature>
<keyword evidence="2 6" id="KW-0889">Transcription antitermination</keyword>
<dbReference type="EMBL" id="MEZY01000002">
    <property type="protein sequence ID" value="OGD65953.1"/>
    <property type="molecule type" value="Genomic_DNA"/>
</dbReference>
<dbReference type="Gene3D" id="1.10.940.10">
    <property type="entry name" value="NusB-like"/>
    <property type="match status" value="1"/>
</dbReference>
<dbReference type="Pfam" id="PF01029">
    <property type="entry name" value="NusB"/>
    <property type="match status" value="1"/>
</dbReference>
<dbReference type="InterPro" id="IPR006027">
    <property type="entry name" value="NusB_RsmB_TIM44"/>
</dbReference>
<evidence type="ECO:0000256" key="5">
    <source>
        <dbReference type="ARBA" id="ARBA00023163"/>
    </source>
</evidence>
<proteinExistence type="inferred from homology"/>
<dbReference type="AlphaFoldDB" id="A0A1F5EEZ5"/>
<evidence type="ECO:0000313" key="9">
    <source>
        <dbReference type="Proteomes" id="UP000178583"/>
    </source>
</evidence>
<dbReference type="InterPro" id="IPR011605">
    <property type="entry name" value="NusB_fam"/>
</dbReference>
<dbReference type="PANTHER" id="PTHR11078">
    <property type="entry name" value="N UTILIZATION SUBSTANCE PROTEIN B-RELATED"/>
    <property type="match status" value="1"/>
</dbReference>
<sequence length="140" mass="15859">MNRHLSRIVAMQTLYEYDFRANSDLSEILCRNISEYENKVDEEYVRSLVNGTLKDIDRFDKLIGKSAPEWPIDQISVIDKNILRLAAYELTTTNDIPAKVVINEAIELGKQFGGDNSSKFINGVLGTIMDGLDEAKEDDK</sequence>
<keyword evidence="5 6" id="KW-0804">Transcription</keyword>
<evidence type="ECO:0000256" key="1">
    <source>
        <dbReference type="ARBA" id="ARBA00005952"/>
    </source>
</evidence>
<dbReference type="SUPFAM" id="SSF48013">
    <property type="entry name" value="NusB-like"/>
    <property type="match status" value="1"/>
</dbReference>
<dbReference type="GO" id="GO:0003723">
    <property type="term" value="F:RNA binding"/>
    <property type="evidence" value="ECO:0007669"/>
    <property type="project" value="UniProtKB-UniRule"/>
</dbReference>
<reference evidence="8 9" key="1">
    <citation type="journal article" date="2016" name="Nat. Commun.">
        <title>Thousands of microbial genomes shed light on interconnected biogeochemical processes in an aquifer system.</title>
        <authorList>
            <person name="Anantharaman K."/>
            <person name="Brown C.T."/>
            <person name="Hug L.A."/>
            <person name="Sharon I."/>
            <person name="Castelle C.J."/>
            <person name="Probst A.J."/>
            <person name="Thomas B.C."/>
            <person name="Singh A."/>
            <person name="Wilkins M.J."/>
            <person name="Karaoz U."/>
            <person name="Brodie E.L."/>
            <person name="Williams K.H."/>
            <person name="Hubbard S.S."/>
            <person name="Banfield J.F."/>
        </authorList>
    </citation>
    <scope>NUCLEOTIDE SEQUENCE [LARGE SCALE GENOMIC DNA]</scope>
</reference>